<reference evidence="2" key="1">
    <citation type="submission" date="2021-01" db="EMBL/GenBank/DDBJ databases">
        <authorList>
            <person name="Corre E."/>
            <person name="Pelletier E."/>
            <person name="Niang G."/>
            <person name="Scheremetjew M."/>
            <person name="Finn R."/>
            <person name="Kale V."/>
            <person name="Holt S."/>
            <person name="Cochrane G."/>
            <person name="Meng A."/>
            <person name="Brown T."/>
            <person name="Cohen L."/>
        </authorList>
    </citation>
    <scope>NUCLEOTIDE SEQUENCE</scope>
    <source>
        <strain evidence="2">CCMP1594</strain>
    </source>
</reference>
<dbReference type="AlphaFoldDB" id="A0A7S4CXE7"/>
<evidence type="ECO:0000313" key="2">
    <source>
        <dbReference type="EMBL" id="CAE0809483.1"/>
    </source>
</evidence>
<feature type="domain" description="NADPH-dependent FMN reductase-like" evidence="1">
    <location>
        <begin position="7"/>
        <end position="172"/>
    </location>
</feature>
<sequence>MSEKVLKTVVFMGSARNITPPWGGDTRLGDRALKWVVDTLKARRSEIGPDVVRHDVTVYDPLEVFGPDGALQTSGAELQTPHFFLKKEMVPAAMAQMADTIRAADCYVIVTAEYNHSVPPALLSMMGHFGGSNYSGKCSAIVTYSPGPWGGMRAAMALRPVLSELGCLPVSKLTGLGGVGDILDADGKPKDPEHRMLKQLPSMLAQLEWLGLAMQAQREKGPCP</sequence>
<proteinExistence type="predicted"/>
<dbReference type="Gene3D" id="3.40.50.360">
    <property type="match status" value="1"/>
</dbReference>
<dbReference type="PANTHER" id="PTHR30543">
    <property type="entry name" value="CHROMATE REDUCTASE"/>
    <property type="match status" value="1"/>
</dbReference>
<dbReference type="GO" id="GO:0005829">
    <property type="term" value="C:cytosol"/>
    <property type="evidence" value="ECO:0007669"/>
    <property type="project" value="TreeGrafter"/>
</dbReference>
<dbReference type="InterPro" id="IPR005025">
    <property type="entry name" value="FMN_Rdtase-like_dom"/>
</dbReference>
<dbReference type="PANTHER" id="PTHR30543:SF21">
    <property type="entry name" value="NAD(P)H-DEPENDENT FMN REDUCTASE LOT6"/>
    <property type="match status" value="1"/>
</dbReference>
<dbReference type="InterPro" id="IPR050712">
    <property type="entry name" value="NAD(P)H-dep_reductase"/>
</dbReference>
<dbReference type="InterPro" id="IPR029039">
    <property type="entry name" value="Flavoprotein-like_sf"/>
</dbReference>
<dbReference type="GO" id="GO:0016491">
    <property type="term" value="F:oxidoreductase activity"/>
    <property type="evidence" value="ECO:0007669"/>
    <property type="project" value="InterPro"/>
</dbReference>
<evidence type="ECO:0000259" key="1">
    <source>
        <dbReference type="Pfam" id="PF03358"/>
    </source>
</evidence>
<name>A0A7S4CXE7_9EUGL</name>
<dbReference type="Pfam" id="PF03358">
    <property type="entry name" value="FMN_red"/>
    <property type="match status" value="1"/>
</dbReference>
<gene>
    <name evidence="2" type="ORF">EGYM00163_LOCUS20615</name>
</gene>
<organism evidence="2">
    <name type="scientific">Eutreptiella gymnastica</name>
    <dbReference type="NCBI Taxonomy" id="73025"/>
    <lineage>
        <taxon>Eukaryota</taxon>
        <taxon>Discoba</taxon>
        <taxon>Euglenozoa</taxon>
        <taxon>Euglenida</taxon>
        <taxon>Spirocuta</taxon>
        <taxon>Euglenophyceae</taxon>
        <taxon>Eutreptiales</taxon>
        <taxon>Eutreptiaceae</taxon>
        <taxon>Eutreptiella</taxon>
    </lineage>
</organism>
<protein>
    <recommendedName>
        <fullName evidence="1">NADPH-dependent FMN reductase-like domain-containing protein</fullName>
    </recommendedName>
</protein>
<dbReference type="EMBL" id="HBJA01058266">
    <property type="protein sequence ID" value="CAE0809483.1"/>
    <property type="molecule type" value="Transcribed_RNA"/>
</dbReference>
<dbReference type="GO" id="GO:0010181">
    <property type="term" value="F:FMN binding"/>
    <property type="evidence" value="ECO:0007669"/>
    <property type="project" value="TreeGrafter"/>
</dbReference>
<dbReference type="SUPFAM" id="SSF52218">
    <property type="entry name" value="Flavoproteins"/>
    <property type="match status" value="1"/>
</dbReference>
<accession>A0A7S4CXE7</accession>